<dbReference type="STRING" id="112903.SAMN04490178_14024"/>
<evidence type="ECO:0000259" key="7">
    <source>
        <dbReference type="SMART" id="SM00079"/>
    </source>
</evidence>
<dbReference type="GO" id="GO:0016020">
    <property type="term" value="C:membrane"/>
    <property type="evidence" value="ECO:0007669"/>
    <property type="project" value="InterPro"/>
</dbReference>
<feature type="domain" description="Solute-binding protein family 3/N-terminal" evidence="6">
    <location>
        <begin position="33"/>
        <end position="256"/>
    </location>
</feature>
<dbReference type="Gene3D" id="3.40.190.10">
    <property type="entry name" value="Periplasmic binding protein-like II"/>
    <property type="match status" value="2"/>
</dbReference>
<feature type="signal peptide" evidence="5">
    <location>
        <begin position="1"/>
        <end position="23"/>
    </location>
</feature>
<accession>A0A1H8Y3S6</accession>
<dbReference type="PANTHER" id="PTHR35936">
    <property type="entry name" value="MEMBRANE-BOUND LYTIC MUREIN TRANSGLYCOSYLASE F"/>
    <property type="match status" value="1"/>
</dbReference>
<dbReference type="InterPro" id="IPR001320">
    <property type="entry name" value="Iontro_rcpt_C"/>
</dbReference>
<evidence type="ECO:0000313" key="9">
    <source>
        <dbReference type="Proteomes" id="UP000198847"/>
    </source>
</evidence>
<dbReference type="EMBL" id="FODY01000040">
    <property type="protein sequence ID" value="SEP46716.1"/>
    <property type="molecule type" value="Genomic_DNA"/>
</dbReference>
<dbReference type="OrthoDB" id="9775197at2"/>
<feature type="domain" description="Ionotropic glutamate receptor C-terminal" evidence="7">
    <location>
        <begin position="33"/>
        <end position="255"/>
    </location>
</feature>
<organism evidence="8 9">
    <name type="scientific">Propionispora vibrioides</name>
    <dbReference type="NCBI Taxonomy" id="112903"/>
    <lineage>
        <taxon>Bacteria</taxon>
        <taxon>Bacillati</taxon>
        <taxon>Bacillota</taxon>
        <taxon>Negativicutes</taxon>
        <taxon>Selenomonadales</taxon>
        <taxon>Sporomusaceae</taxon>
        <taxon>Propionispora</taxon>
    </lineage>
</organism>
<reference evidence="8 9" key="1">
    <citation type="submission" date="2016-10" db="EMBL/GenBank/DDBJ databases">
        <authorList>
            <person name="de Groot N.N."/>
        </authorList>
    </citation>
    <scope>NUCLEOTIDE SEQUENCE [LARGE SCALE GENOMIC DNA]</scope>
    <source>
        <strain evidence="8 9">DSM 13305</strain>
    </source>
</reference>
<evidence type="ECO:0000256" key="1">
    <source>
        <dbReference type="ARBA" id="ARBA00004196"/>
    </source>
</evidence>
<evidence type="ECO:0000256" key="4">
    <source>
        <dbReference type="RuleBase" id="RU003744"/>
    </source>
</evidence>
<dbReference type="InterPro" id="IPR001638">
    <property type="entry name" value="Solute-binding_3/MltF_N"/>
</dbReference>
<dbReference type="GO" id="GO:0015276">
    <property type="term" value="F:ligand-gated monoatomic ion channel activity"/>
    <property type="evidence" value="ECO:0007669"/>
    <property type="project" value="InterPro"/>
</dbReference>
<evidence type="ECO:0000259" key="6">
    <source>
        <dbReference type="SMART" id="SM00062"/>
    </source>
</evidence>
<dbReference type="InterPro" id="IPR018313">
    <property type="entry name" value="SBP_3_CS"/>
</dbReference>
<proteinExistence type="inferred from homology"/>
<feature type="chain" id="PRO_5039520670" evidence="5">
    <location>
        <begin position="24"/>
        <end position="259"/>
    </location>
</feature>
<protein>
    <submittedName>
        <fullName evidence="8">Amino acid ABC transporter substrate-binding protein, PAAT family</fullName>
    </submittedName>
</protein>
<evidence type="ECO:0000256" key="5">
    <source>
        <dbReference type="SAM" id="SignalP"/>
    </source>
</evidence>
<dbReference type="Pfam" id="PF00497">
    <property type="entry name" value="SBP_bac_3"/>
    <property type="match status" value="1"/>
</dbReference>
<name>A0A1H8Y3S6_9FIRM</name>
<dbReference type="PROSITE" id="PS01039">
    <property type="entry name" value="SBP_BACTERIAL_3"/>
    <property type="match status" value="1"/>
</dbReference>
<evidence type="ECO:0000256" key="2">
    <source>
        <dbReference type="ARBA" id="ARBA00010333"/>
    </source>
</evidence>
<comment type="similarity">
    <text evidence="2 4">Belongs to the bacterial solute-binding protein 3 family.</text>
</comment>
<dbReference type="SMART" id="SM00079">
    <property type="entry name" value="PBPe"/>
    <property type="match status" value="1"/>
</dbReference>
<keyword evidence="9" id="KW-1185">Reference proteome</keyword>
<dbReference type="CDD" id="cd00996">
    <property type="entry name" value="PBP2_AatB_like"/>
    <property type="match status" value="1"/>
</dbReference>
<dbReference type="PROSITE" id="PS51257">
    <property type="entry name" value="PROKAR_LIPOPROTEIN"/>
    <property type="match status" value="1"/>
</dbReference>
<evidence type="ECO:0000313" key="8">
    <source>
        <dbReference type="EMBL" id="SEP46716.1"/>
    </source>
</evidence>
<gene>
    <name evidence="8" type="ORF">SAMN04490178_14024</name>
</gene>
<comment type="subcellular location">
    <subcellularLocation>
        <location evidence="1">Cell envelope</location>
    </subcellularLocation>
</comment>
<dbReference type="Proteomes" id="UP000198847">
    <property type="component" value="Unassembled WGS sequence"/>
</dbReference>
<dbReference type="AlphaFoldDB" id="A0A1H8Y3S6"/>
<keyword evidence="3 5" id="KW-0732">Signal</keyword>
<evidence type="ECO:0000256" key="3">
    <source>
        <dbReference type="ARBA" id="ARBA00022729"/>
    </source>
</evidence>
<sequence>MGEWVLKKWLCAALGLLMFGLLAAGCGNSGPKKIVVGLDDNFPPMGFRDENNEIVGFDIDMAKEAAKRAGLEVEFKPIDWSSKEAELNGKRVDVLWNGLTITEKRKENIAFTKPYMENHQIIIVNANSPIKTKADLAGQVVGTQDGSSSVEALEKEEAVLKSFKELKKYGDYVAALMDLKAGRLGAVVVDEVVGRYYIAKKPGEYTVLNDNFGTEEYGVGLRKDDNALLDKLQKAMDDMKKDGTSGKISQKWFGAEIVK</sequence>
<dbReference type="SUPFAM" id="SSF53850">
    <property type="entry name" value="Periplasmic binding protein-like II"/>
    <property type="match status" value="1"/>
</dbReference>
<dbReference type="GO" id="GO:0030313">
    <property type="term" value="C:cell envelope"/>
    <property type="evidence" value="ECO:0007669"/>
    <property type="project" value="UniProtKB-SubCell"/>
</dbReference>
<dbReference type="SMART" id="SM00062">
    <property type="entry name" value="PBPb"/>
    <property type="match status" value="1"/>
</dbReference>
<dbReference type="PANTHER" id="PTHR35936:SF34">
    <property type="entry name" value="ABC TRANSPORTER EXTRACELLULAR-BINDING PROTEIN YCKB-RELATED"/>
    <property type="match status" value="1"/>
</dbReference>